<feature type="chain" id="PRO_5047129580" evidence="1">
    <location>
        <begin position="17"/>
        <end position="122"/>
    </location>
</feature>
<feature type="signal peptide" evidence="1">
    <location>
        <begin position="1"/>
        <end position="16"/>
    </location>
</feature>
<reference evidence="2 3" key="1">
    <citation type="submission" date="2023-03" db="EMBL/GenBank/DDBJ databases">
        <title>WGS of Gossypium arboreum.</title>
        <authorList>
            <person name="Yu D."/>
        </authorList>
    </citation>
    <scope>NUCLEOTIDE SEQUENCE [LARGE SCALE GENOMIC DNA]</scope>
    <source>
        <tissue evidence="2">Leaf</tissue>
    </source>
</reference>
<protein>
    <submittedName>
        <fullName evidence="2">Uncharacterized protein</fullName>
    </submittedName>
</protein>
<keyword evidence="3" id="KW-1185">Reference proteome</keyword>
<dbReference type="EMBL" id="JARKNE010000001">
    <property type="protein sequence ID" value="KAK5844444.1"/>
    <property type="molecule type" value="Genomic_DNA"/>
</dbReference>
<organism evidence="2 3">
    <name type="scientific">Gossypium arboreum</name>
    <name type="common">Tree cotton</name>
    <name type="synonym">Gossypium nanking</name>
    <dbReference type="NCBI Taxonomy" id="29729"/>
    <lineage>
        <taxon>Eukaryota</taxon>
        <taxon>Viridiplantae</taxon>
        <taxon>Streptophyta</taxon>
        <taxon>Embryophyta</taxon>
        <taxon>Tracheophyta</taxon>
        <taxon>Spermatophyta</taxon>
        <taxon>Magnoliopsida</taxon>
        <taxon>eudicotyledons</taxon>
        <taxon>Gunneridae</taxon>
        <taxon>Pentapetalae</taxon>
        <taxon>rosids</taxon>
        <taxon>malvids</taxon>
        <taxon>Malvales</taxon>
        <taxon>Malvaceae</taxon>
        <taxon>Malvoideae</taxon>
        <taxon>Gossypium</taxon>
    </lineage>
</organism>
<keyword evidence="1" id="KW-0732">Signal</keyword>
<evidence type="ECO:0000256" key="1">
    <source>
        <dbReference type="SAM" id="SignalP"/>
    </source>
</evidence>
<dbReference type="PANTHER" id="PTHR38146">
    <property type="entry name" value="30S RIBOSOMAL PROTEIN S12, CHLOROPLASTIC"/>
    <property type="match status" value="1"/>
</dbReference>
<sequence>MLVANLSLSLFFITRALLRSSHKKPPADAIRPIIPDNAAVGIELTDAYSQDTIIASSPGKEVHDPWTFYLHAALLRQAFAHCGKFPSATSCRILGRVSVPLWLIILSDQLLIIALVNYCLTN</sequence>
<proteinExistence type="predicted"/>
<evidence type="ECO:0000313" key="3">
    <source>
        <dbReference type="Proteomes" id="UP001358586"/>
    </source>
</evidence>
<gene>
    <name evidence="2" type="ORF">PVK06_000583</name>
</gene>
<evidence type="ECO:0000313" key="2">
    <source>
        <dbReference type="EMBL" id="KAK5844444.1"/>
    </source>
</evidence>
<comment type="caution">
    <text evidence="2">The sequence shown here is derived from an EMBL/GenBank/DDBJ whole genome shotgun (WGS) entry which is preliminary data.</text>
</comment>
<dbReference type="PANTHER" id="PTHR38146:SF9">
    <property type="entry name" value="UNKNOW PROTEIN"/>
    <property type="match status" value="1"/>
</dbReference>
<name>A0ABR0QZR0_GOSAR</name>
<dbReference type="Proteomes" id="UP001358586">
    <property type="component" value="Chromosome 1"/>
</dbReference>
<accession>A0ABR0QZR0</accession>